<gene>
    <name evidence="4" type="ORF">B0H63DRAFT_441076</name>
</gene>
<dbReference type="Pfam" id="PF14420">
    <property type="entry name" value="Clr5"/>
    <property type="match status" value="1"/>
</dbReference>
<dbReference type="PANTHER" id="PTHR46082">
    <property type="entry name" value="ATP/GTP-BINDING PROTEIN-RELATED"/>
    <property type="match status" value="1"/>
</dbReference>
<evidence type="ECO:0000313" key="5">
    <source>
        <dbReference type="Proteomes" id="UP001285441"/>
    </source>
</evidence>
<dbReference type="PROSITE" id="PS50005">
    <property type="entry name" value="TPR"/>
    <property type="match status" value="1"/>
</dbReference>
<dbReference type="InterPro" id="IPR025676">
    <property type="entry name" value="Clr5_dom"/>
</dbReference>
<feature type="domain" description="Clr5" evidence="3">
    <location>
        <begin position="84"/>
        <end position="137"/>
    </location>
</feature>
<feature type="repeat" description="TPR" evidence="1">
    <location>
        <begin position="409"/>
        <end position="442"/>
    </location>
</feature>
<feature type="compositionally biased region" description="Polar residues" evidence="2">
    <location>
        <begin position="46"/>
        <end position="61"/>
    </location>
</feature>
<dbReference type="InterPro" id="IPR053137">
    <property type="entry name" value="NLR-like"/>
</dbReference>
<dbReference type="Pfam" id="PF13424">
    <property type="entry name" value="TPR_12"/>
    <property type="match status" value="2"/>
</dbReference>
<evidence type="ECO:0000256" key="1">
    <source>
        <dbReference type="PROSITE-ProRule" id="PRU00339"/>
    </source>
</evidence>
<name>A0AAE0N578_9PEZI</name>
<feature type="region of interest" description="Disordered" evidence="2">
    <location>
        <begin position="213"/>
        <end position="240"/>
    </location>
</feature>
<dbReference type="AlphaFoldDB" id="A0AAE0N578"/>
<evidence type="ECO:0000259" key="3">
    <source>
        <dbReference type="Pfam" id="PF14420"/>
    </source>
</evidence>
<feature type="compositionally biased region" description="Polar residues" evidence="2">
    <location>
        <begin position="1"/>
        <end position="20"/>
    </location>
</feature>
<keyword evidence="5" id="KW-1185">Reference proteome</keyword>
<dbReference type="InterPro" id="IPR011990">
    <property type="entry name" value="TPR-like_helical_dom_sf"/>
</dbReference>
<reference evidence="4" key="1">
    <citation type="journal article" date="2023" name="Mol. Phylogenet. Evol.">
        <title>Genome-scale phylogeny and comparative genomics of the fungal order Sordariales.</title>
        <authorList>
            <person name="Hensen N."/>
            <person name="Bonometti L."/>
            <person name="Westerberg I."/>
            <person name="Brannstrom I.O."/>
            <person name="Guillou S."/>
            <person name="Cros-Aarteil S."/>
            <person name="Calhoun S."/>
            <person name="Haridas S."/>
            <person name="Kuo A."/>
            <person name="Mondo S."/>
            <person name="Pangilinan J."/>
            <person name="Riley R."/>
            <person name="LaButti K."/>
            <person name="Andreopoulos B."/>
            <person name="Lipzen A."/>
            <person name="Chen C."/>
            <person name="Yan M."/>
            <person name="Daum C."/>
            <person name="Ng V."/>
            <person name="Clum A."/>
            <person name="Steindorff A."/>
            <person name="Ohm R.A."/>
            <person name="Martin F."/>
            <person name="Silar P."/>
            <person name="Natvig D.O."/>
            <person name="Lalanne C."/>
            <person name="Gautier V."/>
            <person name="Ament-Velasquez S.L."/>
            <person name="Kruys A."/>
            <person name="Hutchinson M.I."/>
            <person name="Powell A.J."/>
            <person name="Barry K."/>
            <person name="Miller A.N."/>
            <person name="Grigoriev I.V."/>
            <person name="Debuchy R."/>
            <person name="Gladieux P."/>
            <person name="Hiltunen Thoren M."/>
            <person name="Johannesson H."/>
        </authorList>
    </citation>
    <scope>NUCLEOTIDE SEQUENCE</scope>
    <source>
        <strain evidence="4">CBS 232.78</strain>
    </source>
</reference>
<comment type="caution">
    <text evidence="4">The sequence shown here is derived from an EMBL/GenBank/DDBJ whole genome shotgun (WGS) entry which is preliminary data.</text>
</comment>
<dbReference type="InterPro" id="IPR019734">
    <property type="entry name" value="TPR_rpt"/>
</dbReference>
<evidence type="ECO:0000313" key="4">
    <source>
        <dbReference type="EMBL" id="KAK3370648.1"/>
    </source>
</evidence>
<proteinExistence type="predicted"/>
<sequence>MEIMDWTNQFDFGPNSQETPFSFASSTQTASASSAPMDSLFANPPQLESPQDSAQTPSPQANPADGQMAPPATKPRKRKAPTLPDDDWEPYKSHIIELHINDNLPLSEVRDKLETKFGFKAELRQYRFRISKWGLDKKVKPHEYQAIVRKRQRRKLVDTHRGELAFTVRGVEVDNQKIERWMKGRGISDHLPYALIPAASTPSAIDCETVLGEQRSPFPSTPNSTASRLATPTPATPSMQSRVIGTPVMALASPFSASYGEPPLSPALSDISVPRGPSSFGGQSPAPDNGLPVVWMQNLAPITPVLTNWAVSPPLFSEPRFPLVAGQTSHQMTAQPMPQRYLQANEDSLRDAIRQLEVIHGPHHFDTLAKMLELGVVLAEQGRFKSAEEITRSVIDAHPAGVGTTNLMIEALDQLGIVFSRQGRFSESLELFSKTFKTKTRRFGSEDPRTLLSMQSLADAYVHMDRLKKAEDLIRELMEICMRVFGNRSEKHTRAVYSLALSYHAQKRWGECELLSRQVIDVWVPTVGNEHRNTFTAKCLLAATYWEQGRWSEAGVLQLQVVTHERKNLGKEHPRTLMTMSRLVGTYMKVGRWTEAETLGLEVREAQERVLGKEHPDTLYSLHMLAELYLHQSRWEDARSMSSEVLEAMVKRFGKEHRDTLASARLLRSVYHAQGLEVEARSVEEKYLQG</sequence>
<dbReference type="Gene3D" id="1.25.40.10">
    <property type="entry name" value="Tetratricopeptide repeat domain"/>
    <property type="match status" value="2"/>
</dbReference>
<dbReference type="Proteomes" id="UP001285441">
    <property type="component" value="Unassembled WGS sequence"/>
</dbReference>
<feature type="region of interest" description="Disordered" evidence="2">
    <location>
        <begin position="1"/>
        <end position="88"/>
    </location>
</feature>
<dbReference type="EMBL" id="JAULSW010000009">
    <property type="protein sequence ID" value="KAK3370648.1"/>
    <property type="molecule type" value="Genomic_DNA"/>
</dbReference>
<keyword evidence="1" id="KW-0802">TPR repeat</keyword>
<accession>A0AAE0N578</accession>
<dbReference type="PANTHER" id="PTHR46082:SF11">
    <property type="entry name" value="AAA+ ATPASE DOMAIN-CONTAINING PROTEIN-RELATED"/>
    <property type="match status" value="1"/>
</dbReference>
<protein>
    <recommendedName>
        <fullName evidence="3">Clr5 domain-containing protein</fullName>
    </recommendedName>
</protein>
<organism evidence="4 5">
    <name type="scientific">Podospora didyma</name>
    <dbReference type="NCBI Taxonomy" id="330526"/>
    <lineage>
        <taxon>Eukaryota</taxon>
        <taxon>Fungi</taxon>
        <taxon>Dikarya</taxon>
        <taxon>Ascomycota</taxon>
        <taxon>Pezizomycotina</taxon>
        <taxon>Sordariomycetes</taxon>
        <taxon>Sordariomycetidae</taxon>
        <taxon>Sordariales</taxon>
        <taxon>Podosporaceae</taxon>
        <taxon>Podospora</taxon>
    </lineage>
</organism>
<reference evidence="4" key="2">
    <citation type="submission" date="2023-06" db="EMBL/GenBank/DDBJ databases">
        <authorList>
            <consortium name="Lawrence Berkeley National Laboratory"/>
            <person name="Haridas S."/>
            <person name="Hensen N."/>
            <person name="Bonometti L."/>
            <person name="Westerberg I."/>
            <person name="Brannstrom I.O."/>
            <person name="Guillou S."/>
            <person name="Cros-Aarteil S."/>
            <person name="Calhoun S."/>
            <person name="Kuo A."/>
            <person name="Mondo S."/>
            <person name="Pangilinan J."/>
            <person name="Riley R."/>
            <person name="LaButti K."/>
            <person name="Andreopoulos B."/>
            <person name="Lipzen A."/>
            <person name="Chen C."/>
            <person name="Yanf M."/>
            <person name="Daum C."/>
            <person name="Ng V."/>
            <person name="Clum A."/>
            <person name="Steindorff A."/>
            <person name="Ohm R."/>
            <person name="Martin F."/>
            <person name="Silar P."/>
            <person name="Natvig D."/>
            <person name="Lalanne C."/>
            <person name="Gautier V."/>
            <person name="Ament-velasquez S.L."/>
            <person name="Kruys A."/>
            <person name="Hutchinson M.I."/>
            <person name="Powell A.J."/>
            <person name="Barry K."/>
            <person name="Miller A.N."/>
            <person name="Grigoriev I.V."/>
            <person name="Debuchy R."/>
            <person name="Gladieux P."/>
            <person name="Thoren M.H."/>
            <person name="Johannesson H."/>
        </authorList>
    </citation>
    <scope>NUCLEOTIDE SEQUENCE</scope>
    <source>
        <strain evidence="4">CBS 232.78</strain>
    </source>
</reference>
<evidence type="ECO:0000256" key="2">
    <source>
        <dbReference type="SAM" id="MobiDB-lite"/>
    </source>
</evidence>
<dbReference type="SUPFAM" id="SSF48452">
    <property type="entry name" value="TPR-like"/>
    <property type="match status" value="2"/>
</dbReference>
<feature type="compositionally biased region" description="Low complexity" evidence="2">
    <location>
        <begin position="21"/>
        <end position="35"/>
    </location>
</feature>
<feature type="compositionally biased region" description="Polar residues" evidence="2">
    <location>
        <begin position="217"/>
        <end position="230"/>
    </location>
</feature>